<comment type="caution">
    <text evidence="3">The sequence shown here is derived from an EMBL/GenBank/DDBJ whole genome shotgun (WGS) entry which is preliminary data.</text>
</comment>
<dbReference type="EMBL" id="JBFXLS010000020">
    <property type="protein sequence ID" value="KAL2828473.1"/>
    <property type="molecule type" value="Genomic_DNA"/>
</dbReference>
<dbReference type="Proteomes" id="UP001610335">
    <property type="component" value="Unassembled WGS sequence"/>
</dbReference>
<evidence type="ECO:0000313" key="3">
    <source>
        <dbReference type="EMBL" id="KAL2828473.1"/>
    </source>
</evidence>
<dbReference type="PANTHER" id="PTHR42339">
    <property type="entry name" value="HISTONE H1"/>
    <property type="match status" value="1"/>
</dbReference>
<evidence type="ECO:0000256" key="1">
    <source>
        <dbReference type="SAM" id="MobiDB-lite"/>
    </source>
</evidence>
<feature type="region of interest" description="Disordered" evidence="1">
    <location>
        <begin position="44"/>
        <end position="71"/>
    </location>
</feature>
<protein>
    <recommendedName>
        <fullName evidence="2">DUF7726 domain-containing protein</fullName>
    </recommendedName>
</protein>
<feature type="compositionally biased region" description="Acidic residues" evidence="1">
    <location>
        <begin position="62"/>
        <end position="71"/>
    </location>
</feature>
<keyword evidence="4" id="KW-1185">Reference proteome</keyword>
<gene>
    <name evidence="3" type="ORF">BDW59DRAFT_143170</name>
</gene>
<evidence type="ECO:0000313" key="4">
    <source>
        <dbReference type="Proteomes" id="UP001610335"/>
    </source>
</evidence>
<dbReference type="PANTHER" id="PTHR42339:SF1">
    <property type="entry name" value="HISTONE H1"/>
    <property type="match status" value="1"/>
</dbReference>
<feature type="domain" description="DUF7726" evidence="2">
    <location>
        <begin position="79"/>
        <end position="147"/>
    </location>
</feature>
<accession>A0ABR4IL37</accession>
<dbReference type="InterPro" id="IPR056143">
    <property type="entry name" value="DUF7726"/>
</dbReference>
<sequence length="312" mass="35285">MDQFQQAMKEMNHDGSLSPPSVIRALRARLDELNKAKAMVLIGSKPKRKASMPDLDSKSESEPEAEDLDEDDDSRLIEYRWSCGQIRAKIRKLIEDKEMQVGEFQKAIGVGSKPYYDFMKQNGKTKGEFSTVYSGAHRFFAERDILNVKSKKKAPATKKTKLEYEQKYDLSNIYLPGEDEADVEVYDTCDGVRKKIRAHLRDSGATRAAFCREISKTFPASMGKSLSPSSLAQFLSKSGPNKGNTSAAFYAGYVFFEKLRIRDGKPKTEFRLDMEHAWGASGFDRKTPANTSYICRVGRELYIDEFGRVRSG</sequence>
<feature type="region of interest" description="Disordered" evidence="1">
    <location>
        <begin position="1"/>
        <end position="20"/>
    </location>
</feature>
<organism evidence="3 4">
    <name type="scientific">Aspergillus cavernicola</name>
    <dbReference type="NCBI Taxonomy" id="176166"/>
    <lineage>
        <taxon>Eukaryota</taxon>
        <taxon>Fungi</taxon>
        <taxon>Dikarya</taxon>
        <taxon>Ascomycota</taxon>
        <taxon>Pezizomycotina</taxon>
        <taxon>Eurotiomycetes</taxon>
        <taxon>Eurotiomycetidae</taxon>
        <taxon>Eurotiales</taxon>
        <taxon>Aspergillaceae</taxon>
        <taxon>Aspergillus</taxon>
        <taxon>Aspergillus subgen. Nidulantes</taxon>
    </lineage>
</organism>
<name>A0ABR4IL37_9EURO</name>
<evidence type="ECO:0000259" key="2">
    <source>
        <dbReference type="Pfam" id="PF24852"/>
    </source>
</evidence>
<reference evidence="3 4" key="1">
    <citation type="submission" date="2024-07" db="EMBL/GenBank/DDBJ databases">
        <title>Section-level genome sequencing and comparative genomics of Aspergillus sections Usti and Cavernicolus.</title>
        <authorList>
            <consortium name="Lawrence Berkeley National Laboratory"/>
            <person name="Nybo J.L."/>
            <person name="Vesth T.C."/>
            <person name="Theobald S."/>
            <person name="Frisvad J.C."/>
            <person name="Larsen T.O."/>
            <person name="Kjaerboelling I."/>
            <person name="Rothschild-Mancinelli K."/>
            <person name="Lyhne E.K."/>
            <person name="Kogle M.E."/>
            <person name="Barry K."/>
            <person name="Clum A."/>
            <person name="Na H."/>
            <person name="Ledsgaard L."/>
            <person name="Lin J."/>
            <person name="Lipzen A."/>
            <person name="Kuo A."/>
            <person name="Riley R."/>
            <person name="Mondo S."/>
            <person name="LaButti K."/>
            <person name="Haridas S."/>
            <person name="Pangalinan J."/>
            <person name="Salamov A.A."/>
            <person name="Simmons B.A."/>
            <person name="Magnuson J.K."/>
            <person name="Chen J."/>
            <person name="Drula E."/>
            <person name="Henrissat B."/>
            <person name="Wiebenga A."/>
            <person name="Lubbers R.J."/>
            <person name="Gomes A.C."/>
            <person name="Makela M.R."/>
            <person name="Stajich J."/>
            <person name="Grigoriev I.V."/>
            <person name="Mortensen U.H."/>
            <person name="De vries R.P."/>
            <person name="Baker S.E."/>
            <person name="Andersen M.R."/>
        </authorList>
    </citation>
    <scope>NUCLEOTIDE SEQUENCE [LARGE SCALE GENOMIC DNA]</scope>
    <source>
        <strain evidence="3 4">CBS 600.67</strain>
    </source>
</reference>
<feature type="domain" description="DUF7726" evidence="2">
    <location>
        <begin position="184"/>
        <end position="265"/>
    </location>
</feature>
<dbReference type="Pfam" id="PF24852">
    <property type="entry name" value="DUF7726"/>
    <property type="match status" value="2"/>
</dbReference>
<proteinExistence type="predicted"/>